<dbReference type="PANTHER" id="PTHR32305">
    <property type="match status" value="1"/>
</dbReference>
<dbReference type="EMBL" id="FXTN01000003">
    <property type="protein sequence ID" value="SMO55432.1"/>
    <property type="molecule type" value="Genomic_DNA"/>
</dbReference>
<protein>
    <submittedName>
        <fullName evidence="3">RHS repeat-associated core domain-containing protein</fullName>
    </submittedName>
</protein>
<gene>
    <name evidence="3" type="ORF">SAMN06265348_103286</name>
</gene>
<sequence length="1096" mass="120622">MKKDNFHLLITGLLFTTFHLKAQENIELSIYNNQTEIKSNGSIRLLPGFSIPAGSNVRIYIESVPTASFASQPSADQNYTSTKIFKVAGINSTNIESVHAASDLNQLIQYVDGLGRPIQNVTVQGSPAFKDLVQPINYDALGREVLKYLPYAPQDANNGIYRTSGINDVGSFYNSPPVGVKATAYPYSETVFENSPLNRISQQGAPGAAWQITNQHTNKIDYVTNVANEVKLWNVSGTTATGTSYFGAGKLYKTISRDENTDVTQKAGSIEEFKDFVGHVVLKRLWETESKSLSTYYIYNDLGNLQYVLPPSVNENGPASLSSFSESDDAFNQYIYGYHYDGRQRLTEKKIPGKSWVYMVYNQLDQLVLSQDGVQRSKTSPEWSFNKYDATGRVVISGVYASTVSAASLQTLLNNASLWETPQNSGSGYTTVAFPQSGGDNYKINYYDNYNFPGASNYGFSGGSNQTKSLLTGSQTRVLGTTTMLQSVNYYDGEGRLIKNFHQHYLGGVSATGNYDETTNTYDFAGLLKSSSRSHHANSAVTIIDTRMEYDHQGRLYNTYKNINGQGEILLSGNTYNEIGQLLQKKLHSGLQTTSYAYNERGWLKSVSSNEFSENLTYEDGTVPEWNGNIADQHWGTGSSFPNSFTYKYDHLNRLTSAGSTGVKMSESLTYDLMGNISELTRDGSIGSYTYNGNQLYQVTGTLSTGTYAYDANGNVISDGRTGVSLNYNYLNLPQIISKQGLAINYVYDAEGTKLRKVSNAVATDYVGGIQYTNGTIDFIQTEEGVARNNAGTYSYEYSLADHLGNNRVTFYKNPVTGVSEKLQQDDYYAFGLRKVAQNGQNKYLYNKKELQEELGQYDYGARFYDPVIGRFNTIDPLSETSRRFSPYAYGFNNPIRFIDPDGMAPEDIILVGTKSYRQQVFNQLQSLTSQKISLNTNGKVEFSGTPSGGAKPVGTDLVSSLIASDLTVVIKDTNNETNSDGNSTKFNDIDAATGEKNGGSGSVVSFDPNDPGKGVVNSDGTTGRPAQVGLGHELGHAKDGIEGKATNEKSIVRDPDRSNRRVYLDSDEIKVRKSIDNPIRKEQGAKPRALPVIVP</sequence>
<evidence type="ECO:0000259" key="2">
    <source>
        <dbReference type="Pfam" id="PF20041"/>
    </source>
</evidence>
<reference evidence="3 4" key="1">
    <citation type="submission" date="2017-05" db="EMBL/GenBank/DDBJ databases">
        <authorList>
            <person name="Varghese N."/>
            <person name="Submissions S."/>
        </authorList>
    </citation>
    <scope>NUCLEOTIDE SEQUENCE [LARGE SCALE GENOMIC DNA]</scope>
    <source>
        <strain evidence="3 4">DSM 19036</strain>
    </source>
</reference>
<dbReference type="Proteomes" id="UP000320300">
    <property type="component" value="Unassembled WGS sequence"/>
</dbReference>
<evidence type="ECO:0000313" key="4">
    <source>
        <dbReference type="Proteomes" id="UP000320300"/>
    </source>
</evidence>
<dbReference type="InterPro" id="IPR050708">
    <property type="entry name" value="T6SS_VgrG/RHS"/>
</dbReference>
<dbReference type="RefSeq" id="WP_142527481.1">
    <property type="nucleotide sequence ID" value="NZ_CBCSJO010000004.1"/>
</dbReference>
<name>A0A521C7H6_9SPHI</name>
<dbReference type="NCBIfam" id="TIGR03696">
    <property type="entry name" value="Rhs_assc_core"/>
    <property type="match status" value="1"/>
</dbReference>
<dbReference type="Gene3D" id="2.180.10.10">
    <property type="entry name" value="RHS repeat-associated core"/>
    <property type="match status" value="1"/>
</dbReference>
<evidence type="ECO:0000313" key="3">
    <source>
        <dbReference type="EMBL" id="SMO55432.1"/>
    </source>
</evidence>
<dbReference type="Pfam" id="PF14891">
    <property type="entry name" value="Peptidase_M91"/>
    <property type="match status" value="1"/>
</dbReference>
<proteinExistence type="predicted"/>
<dbReference type="InterPro" id="IPR045619">
    <property type="entry name" value="DUF6443"/>
</dbReference>
<evidence type="ECO:0000256" key="1">
    <source>
        <dbReference type="SAM" id="MobiDB-lite"/>
    </source>
</evidence>
<dbReference type="Pfam" id="PF20041">
    <property type="entry name" value="DUF6443"/>
    <property type="match status" value="1"/>
</dbReference>
<organism evidence="3 4">
    <name type="scientific">Pedobacter westerhofensis</name>
    <dbReference type="NCBI Taxonomy" id="425512"/>
    <lineage>
        <taxon>Bacteria</taxon>
        <taxon>Pseudomonadati</taxon>
        <taxon>Bacteroidota</taxon>
        <taxon>Sphingobacteriia</taxon>
        <taxon>Sphingobacteriales</taxon>
        <taxon>Sphingobacteriaceae</taxon>
        <taxon>Pedobacter</taxon>
    </lineage>
</organism>
<accession>A0A521C7H6</accession>
<dbReference type="PANTHER" id="PTHR32305:SF15">
    <property type="entry name" value="PROTEIN RHSA-RELATED"/>
    <property type="match status" value="1"/>
</dbReference>
<dbReference type="OrthoDB" id="1191296at2"/>
<feature type="region of interest" description="Disordered" evidence="1">
    <location>
        <begin position="974"/>
        <end position="1047"/>
    </location>
</feature>
<dbReference type="InterPro" id="IPR022385">
    <property type="entry name" value="Rhs_assc_core"/>
</dbReference>
<feature type="domain" description="DUF6443" evidence="2">
    <location>
        <begin position="92"/>
        <end position="223"/>
    </location>
</feature>
<feature type="compositionally biased region" description="Polar residues" evidence="1">
    <location>
        <begin position="976"/>
        <end position="987"/>
    </location>
</feature>
<dbReference type="AlphaFoldDB" id="A0A521C7H6"/>
<feature type="compositionally biased region" description="Basic and acidic residues" evidence="1">
    <location>
        <begin position="1034"/>
        <end position="1047"/>
    </location>
</feature>
<keyword evidence="4" id="KW-1185">Reference proteome</keyword>
<dbReference type="InterPro" id="IPR028208">
    <property type="entry name" value="Effector_pro_NleD-like"/>
</dbReference>